<feature type="coiled-coil region" evidence="1">
    <location>
        <begin position="2"/>
        <end position="70"/>
    </location>
</feature>
<protein>
    <submittedName>
        <fullName evidence="2">Uncharacterized protein</fullName>
    </submittedName>
</protein>
<name>E6QPH9_9ZZZZ</name>
<sequence length="140" mass="15181">MEKEAMELVERLESAASTLERTLGLLEERQRLLTGEVERISATVETSRREEELADRLAAAEREIEQLRAGAASGASGGEFPKALRSLRRTLPAATAEMLAKHGIGERAVDVRSLDAALTGLSLEQRIAVKSQLRRAGAMA</sequence>
<keyword evidence="1" id="KW-0175">Coiled coil</keyword>
<reference evidence="2" key="1">
    <citation type="submission" date="2009-10" db="EMBL/GenBank/DDBJ databases">
        <title>Diversity of trophic interactions inside an arsenic-rich microbial ecosystem.</title>
        <authorList>
            <person name="Bertin P.N."/>
            <person name="Heinrich-Salmeron A."/>
            <person name="Pelletier E."/>
            <person name="Goulhen-Chollet F."/>
            <person name="Arsene-Ploetze F."/>
            <person name="Gallien S."/>
            <person name="Calteau A."/>
            <person name="Vallenet D."/>
            <person name="Casiot C."/>
            <person name="Chane-Woon-Ming B."/>
            <person name="Giloteaux L."/>
            <person name="Barakat M."/>
            <person name="Bonnefoy V."/>
            <person name="Bruneel O."/>
            <person name="Chandler M."/>
            <person name="Cleiss J."/>
            <person name="Duran R."/>
            <person name="Elbaz-Poulichet F."/>
            <person name="Fonknechten N."/>
            <person name="Lauga B."/>
            <person name="Mornico D."/>
            <person name="Ortet P."/>
            <person name="Schaeffer C."/>
            <person name="Siguier P."/>
            <person name="Alexander Thil Smith A."/>
            <person name="Van Dorsselaer A."/>
            <person name="Weissenbach J."/>
            <person name="Medigue C."/>
            <person name="Le Paslier D."/>
        </authorList>
    </citation>
    <scope>NUCLEOTIDE SEQUENCE</scope>
</reference>
<gene>
    <name evidence="2" type="ORF">CARN6_2706</name>
</gene>
<proteinExistence type="predicted"/>
<dbReference type="AlphaFoldDB" id="E6QPH9"/>
<evidence type="ECO:0000256" key="1">
    <source>
        <dbReference type="SAM" id="Coils"/>
    </source>
</evidence>
<accession>E6QPH9</accession>
<comment type="caution">
    <text evidence="2">The sequence shown here is derived from an EMBL/GenBank/DDBJ whole genome shotgun (WGS) entry which is preliminary data.</text>
</comment>
<dbReference type="EMBL" id="CABQ01000326">
    <property type="protein sequence ID" value="CBI09150.1"/>
    <property type="molecule type" value="Genomic_DNA"/>
</dbReference>
<evidence type="ECO:0000313" key="2">
    <source>
        <dbReference type="EMBL" id="CBI09150.1"/>
    </source>
</evidence>
<organism evidence="2">
    <name type="scientific">mine drainage metagenome</name>
    <dbReference type="NCBI Taxonomy" id="410659"/>
    <lineage>
        <taxon>unclassified sequences</taxon>
        <taxon>metagenomes</taxon>
        <taxon>ecological metagenomes</taxon>
    </lineage>
</organism>